<keyword evidence="17" id="KW-1185">Reference proteome</keyword>
<evidence type="ECO:0000256" key="14">
    <source>
        <dbReference type="SAM" id="MobiDB-lite"/>
    </source>
</evidence>
<dbReference type="Proteomes" id="UP001176941">
    <property type="component" value="Unassembled WGS sequence"/>
</dbReference>
<dbReference type="Pfam" id="PF09202">
    <property type="entry name" value="Rio2_N"/>
    <property type="match status" value="1"/>
</dbReference>
<evidence type="ECO:0000259" key="15">
    <source>
        <dbReference type="SMART" id="SM00090"/>
    </source>
</evidence>
<evidence type="ECO:0000313" key="17">
    <source>
        <dbReference type="Proteomes" id="UP001176941"/>
    </source>
</evidence>
<dbReference type="SUPFAM" id="SSF56112">
    <property type="entry name" value="Protein kinase-like (PK-like)"/>
    <property type="match status" value="1"/>
</dbReference>
<evidence type="ECO:0000256" key="7">
    <source>
        <dbReference type="ARBA" id="ARBA00022723"/>
    </source>
</evidence>
<dbReference type="PANTHER" id="PTHR45852">
    <property type="entry name" value="SER/THR-PROTEIN KINASE RIO2"/>
    <property type="match status" value="1"/>
</dbReference>
<proteinExistence type="inferred from homology"/>
<dbReference type="InterPro" id="IPR000687">
    <property type="entry name" value="RIO_kinase"/>
</dbReference>
<dbReference type="InterPro" id="IPR036388">
    <property type="entry name" value="WH-like_DNA-bd_sf"/>
</dbReference>
<dbReference type="InterPro" id="IPR018935">
    <property type="entry name" value="RIO_kinase_CS"/>
</dbReference>
<evidence type="ECO:0000256" key="13">
    <source>
        <dbReference type="ARBA" id="ARBA00048679"/>
    </source>
</evidence>
<dbReference type="SUPFAM" id="SSF46785">
    <property type="entry name" value="Winged helix' DNA-binding domain"/>
    <property type="match status" value="1"/>
</dbReference>
<keyword evidence="6" id="KW-0808">Transferase</keyword>
<comment type="catalytic activity">
    <reaction evidence="12">
        <text>L-threonyl-[protein] + ATP = O-phospho-L-threonyl-[protein] + ADP + H(+)</text>
        <dbReference type="Rhea" id="RHEA:46608"/>
        <dbReference type="Rhea" id="RHEA-COMP:11060"/>
        <dbReference type="Rhea" id="RHEA-COMP:11605"/>
        <dbReference type="ChEBI" id="CHEBI:15378"/>
        <dbReference type="ChEBI" id="CHEBI:30013"/>
        <dbReference type="ChEBI" id="CHEBI:30616"/>
        <dbReference type="ChEBI" id="CHEBI:61977"/>
        <dbReference type="ChEBI" id="CHEBI:456216"/>
        <dbReference type="EC" id="2.7.11.1"/>
    </reaction>
</comment>
<evidence type="ECO:0000256" key="8">
    <source>
        <dbReference type="ARBA" id="ARBA00022741"/>
    </source>
</evidence>
<comment type="similarity">
    <text evidence="2">Belongs to the protein kinase superfamily. RIO-type Ser/Thr kinase family.</text>
</comment>
<dbReference type="EMBL" id="CATKSN020000131">
    <property type="protein sequence ID" value="CAI9149107.1"/>
    <property type="molecule type" value="Genomic_DNA"/>
</dbReference>
<feature type="region of interest" description="Disordered" evidence="14">
    <location>
        <begin position="600"/>
        <end position="619"/>
    </location>
</feature>
<keyword evidence="5" id="KW-0723">Serine/threonine-protein kinase</keyword>
<evidence type="ECO:0000256" key="2">
    <source>
        <dbReference type="ARBA" id="ARBA00009196"/>
    </source>
</evidence>
<keyword evidence="4" id="KW-0690">Ribosome biogenesis</keyword>
<dbReference type="InterPro" id="IPR030484">
    <property type="entry name" value="Rio2"/>
</dbReference>
<dbReference type="Gene3D" id="1.10.10.10">
    <property type="entry name" value="Winged helix-like DNA-binding domain superfamily/Winged helix DNA-binding domain"/>
    <property type="match status" value="1"/>
</dbReference>
<gene>
    <name evidence="16" type="ORF">MRATA1EN1_LOCUS30725</name>
</gene>
<keyword evidence="7" id="KW-0479">Metal-binding</keyword>
<dbReference type="Pfam" id="PF01163">
    <property type="entry name" value="RIO1"/>
    <property type="match status" value="1"/>
</dbReference>
<evidence type="ECO:0000256" key="6">
    <source>
        <dbReference type="ARBA" id="ARBA00022679"/>
    </source>
</evidence>
<dbReference type="PROSITE" id="PS01245">
    <property type="entry name" value="RIO1"/>
    <property type="match status" value="1"/>
</dbReference>
<evidence type="ECO:0000256" key="11">
    <source>
        <dbReference type="ARBA" id="ARBA00022842"/>
    </source>
</evidence>
<dbReference type="InterPro" id="IPR011009">
    <property type="entry name" value="Kinase-like_dom_sf"/>
</dbReference>
<feature type="domain" description="RIO kinase" evidence="15">
    <location>
        <begin position="64"/>
        <end position="290"/>
    </location>
</feature>
<feature type="compositionally biased region" description="Basic and acidic residues" evidence="14">
    <location>
        <begin position="338"/>
        <end position="349"/>
    </location>
</feature>
<dbReference type="Gene3D" id="1.10.510.10">
    <property type="entry name" value="Transferase(Phosphotransferase) domain 1"/>
    <property type="match status" value="1"/>
</dbReference>
<keyword evidence="9" id="KW-0418">Kinase</keyword>
<dbReference type="InterPro" id="IPR036390">
    <property type="entry name" value="WH_DNA-bd_sf"/>
</dbReference>
<evidence type="ECO:0000256" key="9">
    <source>
        <dbReference type="ARBA" id="ARBA00022777"/>
    </source>
</evidence>
<evidence type="ECO:0000313" key="16">
    <source>
        <dbReference type="EMBL" id="CAI9149107.1"/>
    </source>
</evidence>
<keyword evidence="10" id="KW-0067">ATP-binding</keyword>
<keyword evidence="11" id="KW-0460">Magnesium</keyword>
<organism evidence="16 17">
    <name type="scientific">Rangifer tarandus platyrhynchus</name>
    <name type="common">Svalbard reindeer</name>
    <dbReference type="NCBI Taxonomy" id="3082113"/>
    <lineage>
        <taxon>Eukaryota</taxon>
        <taxon>Metazoa</taxon>
        <taxon>Chordata</taxon>
        <taxon>Craniata</taxon>
        <taxon>Vertebrata</taxon>
        <taxon>Euteleostomi</taxon>
        <taxon>Mammalia</taxon>
        <taxon>Eutheria</taxon>
        <taxon>Laurasiatheria</taxon>
        <taxon>Artiodactyla</taxon>
        <taxon>Ruminantia</taxon>
        <taxon>Pecora</taxon>
        <taxon>Cervidae</taxon>
        <taxon>Odocoileinae</taxon>
        <taxon>Rangifer</taxon>
    </lineage>
</organism>
<dbReference type="EC" id="2.7.11.1" evidence="3"/>
<dbReference type="InterPro" id="IPR015285">
    <property type="entry name" value="RIO2_wHTH_N"/>
</dbReference>
<evidence type="ECO:0000256" key="10">
    <source>
        <dbReference type="ARBA" id="ARBA00022840"/>
    </source>
</evidence>
<keyword evidence="8" id="KW-0547">Nucleotide-binding</keyword>
<dbReference type="Gene3D" id="3.30.200.20">
    <property type="entry name" value="Phosphorylase Kinase, domain 1"/>
    <property type="match status" value="1"/>
</dbReference>
<comment type="cofactor">
    <cofactor evidence="1">
        <name>Mg(2+)</name>
        <dbReference type="ChEBI" id="CHEBI:18420"/>
    </cofactor>
</comment>
<accession>A0ABN8XI82</accession>
<dbReference type="InterPro" id="IPR018934">
    <property type="entry name" value="RIO_dom"/>
</dbReference>
<evidence type="ECO:0000256" key="4">
    <source>
        <dbReference type="ARBA" id="ARBA00022517"/>
    </source>
</evidence>
<evidence type="ECO:0000256" key="12">
    <source>
        <dbReference type="ARBA" id="ARBA00047899"/>
    </source>
</evidence>
<feature type="region of interest" description="Disordered" evidence="14">
    <location>
        <begin position="337"/>
        <end position="366"/>
    </location>
</feature>
<evidence type="ECO:0000256" key="1">
    <source>
        <dbReference type="ARBA" id="ARBA00001946"/>
    </source>
</evidence>
<dbReference type="SMART" id="SM00090">
    <property type="entry name" value="RIO"/>
    <property type="match status" value="1"/>
</dbReference>
<dbReference type="PANTHER" id="PTHR45852:SF1">
    <property type="entry name" value="SERINE_THREONINE-PROTEIN KINASE RIO2"/>
    <property type="match status" value="1"/>
</dbReference>
<protein>
    <recommendedName>
        <fullName evidence="3">non-specific serine/threonine protein kinase</fullName>
        <ecNumber evidence="3">2.7.11.1</ecNumber>
    </recommendedName>
</protein>
<name>A0ABN8XI82_RANTA</name>
<dbReference type="CDD" id="cd05144">
    <property type="entry name" value="RIO2_C"/>
    <property type="match status" value="1"/>
</dbReference>
<sequence length="706" mass="80340">MRLNAELLRYMTKEEFRVLTSVEMGHKNHEFVPVALIQSIACLKRHSIQDIITSLLKNKLLYRTNQKYEGLKLTYLGYDYLALHAFVRRGLLSGVGVRIGVGKESDIHICRTTDGRVVVLKLHRLGRISFRSIKRNRDYLQRRQHASWMYLARLAALKEFFYLKALYAHRFPVPEPIDVNRHAVVMEYIDATPFREVKALPEPMRVLEKLMHLIVRLGRAGLIHGDFNEFNLMIDDKEHITFIDLPQVVSTQHPNAEMYFERDVECIRSLFARKFNVEVTEAPRFHVVCQASPVAGIADAGSVTEQRGECDTTHSERPLRVEEVLGAEELQAIEEAWTESRRMRDENTENGRSCPESPSDTDCEAKDDAAGRALHGKKQTAMLVRRIDLLKGTIRVTIRILLLTNTLKSLTILRFAVITQRRERDTTVVNRKHADVRLHHPNDRDACVFFRHDPNVVRKRAQRSEKKKSAHAGLRSVHLLVGADLRKDVQSVEFDTSVHASACDTHAGPHIGQRGVYICTYIHVYRFIPVHIYVDGYIRYVVEKQAGSRCRVRGDYEAAELEAAVFSGHQGSCIRTVQVAVSGLPARTGPRTHIGSVQVDGKRTESCQRPPCTHTHGHQRSTDSAQAWFWATQQTSVAGAQRGTLRRYAVNPRVHTLWSSSELRQGRRGIDVAQQSMSKRLPADALDEIQDSLFHGMPRYPSARAS</sequence>
<evidence type="ECO:0000256" key="5">
    <source>
        <dbReference type="ARBA" id="ARBA00022527"/>
    </source>
</evidence>
<comment type="caution">
    <text evidence="16">The sequence shown here is derived from an EMBL/GenBank/DDBJ whole genome shotgun (WGS) entry which is preliminary data.</text>
</comment>
<reference evidence="16" key="1">
    <citation type="submission" date="2023-04" db="EMBL/GenBank/DDBJ databases">
        <authorList>
            <consortium name="ELIXIR-Norway"/>
        </authorList>
    </citation>
    <scope>NUCLEOTIDE SEQUENCE [LARGE SCALE GENOMIC DNA]</scope>
</reference>
<evidence type="ECO:0000256" key="3">
    <source>
        <dbReference type="ARBA" id="ARBA00012513"/>
    </source>
</evidence>
<comment type="catalytic activity">
    <reaction evidence="13">
        <text>L-seryl-[protein] + ATP = O-phospho-L-seryl-[protein] + ADP + H(+)</text>
        <dbReference type="Rhea" id="RHEA:17989"/>
        <dbReference type="Rhea" id="RHEA-COMP:9863"/>
        <dbReference type="Rhea" id="RHEA-COMP:11604"/>
        <dbReference type="ChEBI" id="CHEBI:15378"/>
        <dbReference type="ChEBI" id="CHEBI:29999"/>
        <dbReference type="ChEBI" id="CHEBI:30616"/>
        <dbReference type="ChEBI" id="CHEBI:83421"/>
        <dbReference type="ChEBI" id="CHEBI:456216"/>
        <dbReference type="EC" id="2.7.11.1"/>
    </reaction>
</comment>